<keyword evidence="4 9" id="KW-0997">Cell inner membrane</keyword>
<dbReference type="Gene3D" id="3.40.190.80">
    <property type="match status" value="1"/>
</dbReference>
<dbReference type="SUPFAM" id="SSF56655">
    <property type="entry name" value="Carbohydrate phosphatase"/>
    <property type="match status" value="1"/>
</dbReference>
<feature type="binding site" evidence="10">
    <location>
        <position position="217"/>
    </location>
    <ligand>
        <name>Mg(2+)</name>
        <dbReference type="ChEBI" id="CHEBI:18420"/>
        <label>1</label>
        <note>catalytic</note>
    </ligand>
</feature>
<feature type="binding site" evidence="9">
    <location>
        <position position="81"/>
    </location>
    <ligand>
        <name>Mg(2+)</name>
        <dbReference type="ChEBI" id="CHEBI:18420"/>
        <label>2</label>
    </ligand>
</feature>
<dbReference type="STRING" id="121290.APY04_1164"/>
<accession>A0A120CWW0</accession>
<dbReference type="NCBIfam" id="TIGR01331">
    <property type="entry name" value="bisphos_cysQ"/>
    <property type="match status" value="1"/>
</dbReference>
<evidence type="ECO:0000256" key="3">
    <source>
        <dbReference type="ARBA" id="ARBA00022475"/>
    </source>
</evidence>
<dbReference type="CDD" id="cd01638">
    <property type="entry name" value="CysQ"/>
    <property type="match status" value="1"/>
</dbReference>
<dbReference type="AlphaFoldDB" id="A0A120CWW0"/>
<dbReference type="GO" id="GO:0008441">
    <property type="term" value="F:3'(2'),5'-bisphosphate nucleotidase activity"/>
    <property type="evidence" value="ECO:0007669"/>
    <property type="project" value="UniProtKB-UniRule"/>
</dbReference>
<dbReference type="PROSITE" id="PS00629">
    <property type="entry name" value="IMP_1"/>
    <property type="match status" value="1"/>
</dbReference>
<comment type="subcellular location">
    <subcellularLocation>
        <location evidence="9">Cell inner membrane</location>
        <topology evidence="9">Peripheral membrane protein</topology>
        <orientation evidence="9">Cytoplasmic side</orientation>
    </subcellularLocation>
</comment>
<dbReference type="PATRIC" id="fig|121290.4.peg.3125"/>
<protein>
    <recommendedName>
        <fullName evidence="9">3'(2'),5'-bisphosphate nucleotidase CysQ</fullName>
        <ecNumber evidence="9">3.1.3.7</ecNumber>
    </recommendedName>
    <alternativeName>
        <fullName evidence="9">3'(2'),5-bisphosphonucleoside 3'(2')-phosphohydrolase</fullName>
    </alternativeName>
    <alternativeName>
        <fullName evidence="9">3'-phosphoadenosine 5'-phosphate phosphatase</fullName>
        <shortName evidence="9">PAP phosphatase</shortName>
    </alternativeName>
</protein>
<evidence type="ECO:0000256" key="7">
    <source>
        <dbReference type="ARBA" id="ARBA00022842"/>
    </source>
</evidence>
<dbReference type="GO" id="GO:0046854">
    <property type="term" value="P:phosphatidylinositol phosphate biosynthetic process"/>
    <property type="evidence" value="ECO:0007669"/>
    <property type="project" value="InterPro"/>
</dbReference>
<dbReference type="GO" id="GO:0050427">
    <property type="term" value="P:3'-phosphoadenosine 5'-phosphosulfate metabolic process"/>
    <property type="evidence" value="ECO:0007669"/>
    <property type="project" value="TreeGrafter"/>
</dbReference>
<feature type="binding site" evidence="9">
    <location>
        <position position="81"/>
    </location>
    <ligand>
        <name>Mg(2+)</name>
        <dbReference type="ChEBI" id="CHEBI:18420"/>
        <label>1</label>
    </ligand>
</feature>
<feature type="binding site" evidence="10">
    <location>
        <position position="83"/>
    </location>
    <ligand>
        <name>Mg(2+)</name>
        <dbReference type="ChEBI" id="CHEBI:18420"/>
        <label>1</label>
        <note>catalytic</note>
    </ligand>
</feature>
<organism evidence="11 12">
    <name type="scientific">Hyphomicrobium sulfonivorans</name>
    <dbReference type="NCBI Taxonomy" id="121290"/>
    <lineage>
        <taxon>Bacteria</taxon>
        <taxon>Pseudomonadati</taxon>
        <taxon>Pseudomonadota</taxon>
        <taxon>Alphaproteobacteria</taxon>
        <taxon>Hyphomicrobiales</taxon>
        <taxon>Hyphomicrobiaceae</taxon>
        <taxon>Hyphomicrobium</taxon>
    </lineage>
</organism>
<evidence type="ECO:0000313" key="12">
    <source>
        <dbReference type="Proteomes" id="UP000059074"/>
    </source>
</evidence>
<dbReference type="PANTHER" id="PTHR43028">
    <property type="entry name" value="3'(2'),5'-BISPHOSPHATE NUCLEOTIDASE 1"/>
    <property type="match status" value="1"/>
</dbReference>
<evidence type="ECO:0000256" key="5">
    <source>
        <dbReference type="ARBA" id="ARBA00022723"/>
    </source>
</evidence>
<dbReference type="PANTHER" id="PTHR43028:SF5">
    <property type="entry name" value="3'(2'),5'-BISPHOSPHATE NUCLEOTIDASE 1"/>
    <property type="match status" value="1"/>
</dbReference>
<dbReference type="InterPro" id="IPR050725">
    <property type="entry name" value="CysQ/Inositol_MonoPase"/>
</dbReference>
<dbReference type="HAMAP" id="MF_02095">
    <property type="entry name" value="CysQ"/>
    <property type="match status" value="1"/>
</dbReference>
<dbReference type="Pfam" id="PF00459">
    <property type="entry name" value="Inositol_P"/>
    <property type="match status" value="1"/>
</dbReference>
<evidence type="ECO:0000256" key="2">
    <source>
        <dbReference type="ARBA" id="ARBA00005289"/>
    </source>
</evidence>
<feature type="binding site" evidence="9">
    <location>
        <position position="84"/>
    </location>
    <ligand>
        <name>Mg(2+)</name>
        <dbReference type="ChEBI" id="CHEBI:18420"/>
        <label>2</label>
    </ligand>
</feature>
<evidence type="ECO:0000256" key="10">
    <source>
        <dbReference type="PIRSR" id="PIRSR600760-2"/>
    </source>
</evidence>
<evidence type="ECO:0000256" key="1">
    <source>
        <dbReference type="ARBA" id="ARBA00001625"/>
    </source>
</evidence>
<dbReference type="InterPro" id="IPR000760">
    <property type="entry name" value="Inositol_monophosphatase-like"/>
</dbReference>
<dbReference type="InterPro" id="IPR020550">
    <property type="entry name" value="Inositol_monophosphatase_CS"/>
</dbReference>
<dbReference type="Gene3D" id="3.30.540.10">
    <property type="entry name" value="Fructose-1,6-Bisphosphatase, subunit A, domain 1"/>
    <property type="match status" value="1"/>
</dbReference>
<proteinExistence type="inferred from homology"/>
<keyword evidence="12" id="KW-1185">Reference proteome</keyword>
<feature type="binding site" evidence="9">
    <location>
        <position position="217"/>
    </location>
    <ligand>
        <name>Mg(2+)</name>
        <dbReference type="ChEBI" id="CHEBI:18420"/>
        <label>2</label>
    </ligand>
</feature>
<comment type="similarity">
    <text evidence="2 9">Belongs to the inositol monophosphatase superfamily. CysQ family.</text>
</comment>
<dbReference type="InterPro" id="IPR006240">
    <property type="entry name" value="CysQ"/>
</dbReference>
<dbReference type="InterPro" id="IPR020583">
    <property type="entry name" value="Inositol_monoP_metal-BS"/>
</dbReference>
<dbReference type="GO" id="GO:0000103">
    <property type="term" value="P:sulfate assimilation"/>
    <property type="evidence" value="ECO:0007669"/>
    <property type="project" value="TreeGrafter"/>
</dbReference>
<evidence type="ECO:0000256" key="4">
    <source>
        <dbReference type="ARBA" id="ARBA00022519"/>
    </source>
</evidence>
<dbReference type="EMBL" id="LMTR01000040">
    <property type="protein sequence ID" value="KWT69955.1"/>
    <property type="molecule type" value="Genomic_DNA"/>
</dbReference>
<comment type="catalytic activity">
    <reaction evidence="1 9">
        <text>adenosine 3',5'-bisphosphate + H2O = AMP + phosphate</text>
        <dbReference type="Rhea" id="RHEA:10040"/>
        <dbReference type="ChEBI" id="CHEBI:15377"/>
        <dbReference type="ChEBI" id="CHEBI:43474"/>
        <dbReference type="ChEBI" id="CHEBI:58343"/>
        <dbReference type="ChEBI" id="CHEBI:456215"/>
        <dbReference type="EC" id="3.1.3.7"/>
    </reaction>
</comment>
<dbReference type="GO" id="GO:0000287">
    <property type="term" value="F:magnesium ion binding"/>
    <property type="evidence" value="ECO:0007669"/>
    <property type="project" value="UniProtKB-UniRule"/>
</dbReference>
<keyword evidence="7 9" id="KW-0460">Magnesium</keyword>
<feature type="binding site" evidence="10">
    <location>
        <position position="62"/>
    </location>
    <ligand>
        <name>Mg(2+)</name>
        <dbReference type="ChEBI" id="CHEBI:18420"/>
        <label>1</label>
        <note>catalytic</note>
    </ligand>
</feature>
<comment type="cofactor">
    <cofactor evidence="9 10">
        <name>Mg(2+)</name>
        <dbReference type="ChEBI" id="CHEBI:18420"/>
    </cofactor>
</comment>
<keyword evidence="5 9" id="KW-0479">Metal-binding</keyword>
<evidence type="ECO:0000256" key="9">
    <source>
        <dbReference type="HAMAP-Rule" id="MF_02095"/>
    </source>
</evidence>
<keyword evidence="8 9" id="KW-0472">Membrane</keyword>
<evidence type="ECO:0000313" key="11">
    <source>
        <dbReference type="EMBL" id="KWT69955.1"/>
    </source>
</evidence>
<sequence length="267" mass="28498">MVEALLPAVLAAGRIEMSHFKSGVEVETKADRTPVTVADQEAEKVLIEALRQVAPGIPVIAEEEVAAGRVPETGSTFFLVDPLDGTRAFISGSPEFTVNIGLVVDHRPVFGIIYAPASSELFATLTPHEAFEAHIKPDDSNATLASCSLTRLATREPDRAALVAFASRSHAAQNTDEFLQQLPITEKKRASSSLKFCLIARGEADLYARLGRTSEWDTAAGQAILNAAGGCVTTLDGEPLSYGKSAEGYANPHFIAWGREPLLSVPQ</sequence>
<dbReference type="Proteomes" id="UP000059074">
    <property type="component" value="Unassembled WGS sequence"/>
</dbReference>
<comment type="caution">
    <text evidence="11">The sequence shown here is derived from an EMBL/GenBank/DDBJ whole genome shotgun (WGS) entry which is preliminary data.</text>
</comment>
<name>A0A120CWW0_HYPSL</name>
<dbReference type="GO" id="GO:0005886">
    <property type="term" value="C:plasma membrane"/>
    <property type="evidence" value="ECO:0007669"/>
    <property type="project" value="UniProtKB-SubCell"/>
</dbReference>
<feature type="binding site" evidence="10">
    <location>
        <position position="81"/>
    </location>
    <ligand>
        <name>Mg(2+)</name>
        <dbReference type="ChEBI" id="CHEBI:18420"/>
        <label>1</label>
        <note>catalytic</note>
    </ligand>
</feature>
<feature type="binding site" evidence="10">
    <location>
        <position position="84"/>
    </location>
    <ligand>
        <name>Mg(2+)</name>
        <dbReference type="ChEBI" id="CHEBI:18420"/>
        <label>1</label>
        <note>catalytic</note>
    </ligand>
</feature>
<gene>
    <name evidence="9" type="primary">cysQ</name>
    <name evidence="11" type="ORF">APY04_1164</name>
</gene>
<feature type="binding site" evidence="9">
    <location>
        <position position="217"/>
    </location>
    <ligand>
        <name>substrate</name>
    </ligand>
</feature>
<feature type="binding site" evidence="9">
    <location>
        <position position="83"/>
    </location>
    <ligand>
        <name>Mg(2+)</name>
        <dbReference type="ChEBI" id="CHEBI:18420"/>
        <label>1</label>
    </ligand>
</feature>
<dbReference type="EC" id="3.1.3.7" evidence="9"/>
<feature type="binding site" evidence="9">
    <location>
        <position position="62"/>
    </location>
    <ligand>
        <name>Mg(2+)</name>
        <dbReference type="ChEBI" id="CHEBI:18420"/>
        <label>1</label>
    </ligand>
</feature>
<feature type="binding site" evidence="9">
    <location>
        <position position="62"/>
    </location>
    <ligand>
        <name>substrate</name>
    </ligand>
</feature>
<dbReference type="PROSITE" id="PS00630">
    <property type="entry name" value="IMP_2"/>
    <property type="match status" value="1"/>
</dbReference>
<keyword evidence="3 9" id="KW-1003">Cell membrane</keyword>
<evidence type="ECO:0000256" key="6">
    <source>
        <dbReference type="ARBA" id="ARBA00022801"/>
    </source>
</evidence>
<comment type="function">
    <text evidence="9">Converts adenosine-3',5'-bisphosphate (PAP) to AMP.</text>
</comment>
<keyword evidence="6 9" id="KW-0378">Hydrolase</keyword>
<dbReference type="PRINTS" id="PR00377">
    <property type="entry name" value="IMPHPHTASES"/>
</dbReference>
<feature type="binding site" evidence="9">
    <location>
        <begin position="83"/>
        <end position="86"/>
    </location>
    <ligand>
        <name>substrate</name>
    </ligand>
</feature>
<evidence type="ECO:0000256" key="8">
    <source>
        <dbReference type="ARBA" id="ARBA00023136"/>
    </source>
</evidence>
<reference evidence="11 12" key="1">
    <citation type="submission" date="2015-10" db="EMBL/GenBank/DDBJ databases">
        <title>Transcriptomic analysis of a linuron degrading triple-species bacterial consortium.</title>
        <authorList>
            <person name="Albers P."/>
        </authorList>
    </citation>
    <scope>NUCLEOTIDE SEQUENCE [LARGE SCALE GENOMIC DNA]</scope>
    <source>
        <strain evidence="11 12">WDL6</strain>
    </source>
</reference>